<protein>
    <submittedName>
        <fullName evidence="4">Transglycosylase SLT domain-containing protein</fullName>
    </submittedName>
</protein>
<dbReference type="Proteomes" id="UP000677537">
    <property type="component" value="Unassembled WGS sequence"/>
</dbReference>
<dbReference type="EMBL" id="JAGIZA010000024">
    <property type="protein sequence ID" value="MBP0495994.1"/>
    <property type="molecule type" value="Genomic_DNA"/>
</dbReference>
<comment type="similarity">
    <text evidence="1">Belongs to the virb1 family.</text>
</comment>
<keyword evidence="5" id="KW-1185">Reference proteome</keyword>
<evidence type="ECO:0000313" key="4">
    <source>
        <dbReference type="EMBL" id="MBP0495994.1"/>
    </source>
</evidence>
<evidence type="ECO:0000259" key="3">
    <source>
        <dbReference type="Pfam" id="PF01464"/>
    </source>
</evidence>
<dbReference type="InterPro" id="IPR008258">
    <property type="entry name" value="Transglycosylase_SLT_dom_1"/>
</dbReference>
<feature type="signal peptide" evidence="2">
    <location>
        <begin position="1"/>
        <end position="45"/>
    </location>
</feature>
<accession>A0A940MZ25</accession>
<gene>
    <name evidence="4" type="ORF">J5Y10_24640</name>
</gene>
<organism evidence="4 5">
    <name type="scientific">Roseomonas indoligenes</name>
    <dbReference type="NCBI Taxonomy" id="2820811"/>
    <lineage>
        <taxon>Bacteria</taxon>
        <taxon>Pseudomonadati</taxon>
        <taxon>Pseudomonadota</taxon>
        <taxon>Alphaproteobacteria</taxon>
        <taxon>Acetobacterales</taxon>
        <taxon>Roseomonadaceae</taxon>
        <taxon>Roseomonas</taxon>
    </lineage>
</organism>
<evidence type="ECO:0000256" key="1">
    <source>
        <dbReference type="ARBA" id="ARBA00009387"/>
    </source>
</evidence>
<dbReference type="Pfam" id="PF01464">
    <property type="entry name" value="SLT"/>
    <property type="match status" value="1"/>
</dbReference>
<dbReference type="SUPFAM" id="SSF53955">
    <property type="entry name" value="Lysozyme-like"/>
    <property type="match status" value="1"/>
</dbReference>
<sequence>MPRSAPPTQAGSPIPRRRRSGAVRVALASTLVVGLGSLAAGCATAEDAPQLASHDGAEAPAAPGTETSTARRLAPGIILASTTRTRAAGNRAPANATVERRDIDSPRAACLDAVRQAERAHDIPEGLMVAVALAESGLHAHAMNIGGRAYFPDGMDEARRIYNSARPGQYVMAGCVQVNARVHARNSDWPLDPWRSADWGAGYLRQHYEKAGNWADAIRRWNGGGASGDRLACRVMAKLKVSNPGSSVLSDTRCGGANIAREQRNGEALLEVAEAAD</sequence>
<feature type="chain" id="PRO_5037947121" evidence="2">
    <location>
        <begin position="46"/>
        <end position="277"/>
    </location>
</feature>
<keyword evidence="2" id="KW-0732">Signal</keyword>
<evidence type="ECO:0000313" key="5">
    <source>
        <dbReference type="Proteomes" id="UP000677537"/>
    </source>
</evidence>
<evidence type="ECO:0000256" key="2">
    <source>
        <dbReference type="SAM" id="SignalP"/>
    </source>
</evidence>
<feature type="domain" description="Transglycosylase SLT" evidence="3">
    <location>
        <begin position="113"/>
        <end position="226"/>
    </location>
</feature>
<comment type="caution">
    <text evidence="4">The sequence shown here is derived from an EMBL/GenBank/DDBJ whole genome shotgun (WGS) entry which is preliminary data.</text>
</comment>
<dbReference type="AlphaFoldDB" id="A0A940MZ25"/>
<dbReference type="Gene3D" id="1.10.530.10">
    <property type="match status" value="1"/>
</dbReference>
<name>A0A940MZ25_9PROT</name>
<proteinExistence type="inferred from homology"/>
<dbReference type="InterPro" id="IPR023346">
    <property type="entry name" value="Lysozyme-like_dom_sf"/>
</dbReference>
<reference evidence="4" key="1">
    <citation type="submission" date="2021-03" db="EMBL/GenBank/DDBJ databases">
        <authorList>
            <person name="So Y."/>
        </authorList>
    </citation>
    <scope>NUCLEOTIDE SEQUENCE</scope>
    <source>
        <strain evidence="4">SG15</strain>
    </source>
</reference>